<dbReference type="InterPro" id="IPR017927">
    <property type="entry name" value="FAD-bd_FR_type"/>
</dbReference>
<keyword evidence="8 13" id="KW-0560">Oxidoreductase</keyword>
<dbReference type="GO" id="GO:0004783">
    <property type="term" value="F:sulfite reductase (NADPH) activity"/>
    <property type="evidence" value="ECO:0007669"/>
    <property type="project" value="UniProtKB-EC"/>
</dbReference>
<dbReference type="InterPro" id="IPR008254">
    <property type="entry name" value="Flavodoxin/NO_synth"/>
</dbReference>
<dbReference type="SUPFAM" id="SSF52343">
    <property type="entry name" value="Ferredoxin reductase-like, C-terminal NADP-linked domain"/>
    <property type="match status" value="1"/>
</dbReference>
<dbReference type="CDD" id="cd06199">
    <property type="entry name" value="SiR"/>
    <property type="match status" value="1"/>
</dbReference>
<dbReference type="Gene3D" id="2.40.30.10">
    <property type="entry name" value="Translation factors"/>
    <property type="match status" value="1"/>
</dbReference>
<comment type="cofactor">
    <cofactor evidence="2">
        <name>FAD</name>
        <dbReference type="ChEBI" id="CHEBI:57692"/>
    </cofactor>
</comment>
<accession>A0A9J7BY01</accession>
<dbReference type="InterPro" id="IPR001433">
    <property type="entry name" value="OxRdtase_FAD/NAD-bd"/>
</dbReference>
<protein>
    <recommendedName>
        <fullName evidence="3">assimilatory sulfite reductase (NADPH)</fullName>
        <ecNumber evidence="3">1.8.1.2</ecNumber>
    </recommendedName>
</protein>
<feature type="domain" description="FAD-binding FR-type" evidence="12">
    <location>
        <begin position="226"/>
        <end position="444"/>
    </location>
</feature>
<name>A0A9J7BY01_9BACT</name>
<keyword evidence="14" id="KW-1185">Reference proteome</keyword>
<dbReference type="Proteomes" id="UP001059380">
    <property type="component" value="Chromosome"/>
</dbReference>
<keyword evidence="9" id="KW-0028">Amino-acid biosynthesis</keyword>
<dbReference type="Pfam" id="PF00175">
    <property type="entry name" value="NAD_binding_1"/>
    <property type="match status" value="1"/>
</dbReference>
<evidence type="ECO:0000256" key="6">
    <source>
        <dbReference type="ARBA" id="ARBA00022827"/>
    </source>
</evidence>
<dbReference type="InterPro" id="IPR001094">
    <property type="entry name" value="Flavdoxin-like"/>
</dbReference>
<keyword evidence="4" id="KW-0285">Flavoprotein</keyword>
<dbReference type="GO" id="GO:0019344">
    <property type="term" value="P:cysteine biosynthetic process"/>
    <property type="evidence" value="ECO:0007669"/>
    <property type="project" value="UniProtKB-KW"/>
</dbReference>
<comment type="cofactor">
    <cofactor evidence="1">
        <name>FMN</name>
        <dbReference type="ChEBI" id="CHEBI:58210"/>
    </cofactor>
</comment>
<dbReference type="RefSeq" id="WP_260796553.1">
    <property type="nucleotide sequence ID" value="NZ_CP093313.1"/>
</dbReference>
<evidence type="ECO:0000256" key="5">
    <source>
        <dbReference type="ARBA" id="ARBA00022643"/>
    </source>
</evidence>
<organism evidence="13 14">
    <name type="scientific">Occallatibacter riparius</name>
    <dbReference type="NCBI Taxonomy" id="1002689"/>
    <lineage>
        <taxon>Bacteria</taxon>
        <taxon>Pseudomonadati</taxon>
        <taxon>Acidobacteriota</taxon>
        <taxon>Terriglobia</taxon>
        <taxon>Terriglobales</taxon>
        <taxon>Acidobacteriaceae</taxon>
        <taxon>Occallatibacter</taxon>
    </lineage>
</organism>
<evidence type="ECO:0000313" key="14">
    <source>
        <dbReference type="Proteomes" id="UP001059380"/>
    </source>
</evidence>
<dbReference type="InterPro" id="IPR039261">
    <property type="entry name" value="FNR_nucleotide-bd"/>
</dbReference>
<dbReference type="InterPro" id="IPR017938">
    <property type="entry name" value="Riboflavin_synthase-like_b-brl"/>
</dbReference>
<dbReference type="PRINTS" id="PR00369">
    <property type="entry name" value="FLAVODOXIN"/>
</dbReference>
<evidence type="ECO:0000256" key="8">
    <source>
        <dbReference type="ARBA" id="ARBA00023002"/>
    </source>
</evidence>
<feature type="domain" description="Flavodoxin-like" evidence="11">
    <location>
        <begin position="45"/>
        <end position="183"/>
    </location>
</feature>
<dbReference type="PANTHER" id="PTHR19384">
    <property type="entry name" value="NITRIC OXIDE SYNTHASE-RELATED"/>
    <property type="match status" value="1"/>
</dbReference>
<keyword evidence="7" id="KW-0521">NADP</keyword>
<evidence type="ECO:0000256" key="10">
    <source>
        <dbReference type="ARBA" id="ARBA00052219"/>
    </source>
</evidence>
<dbReference type="NCBIfam" id="NF004859">
    <property type="entry name" value="PRK06214.1"/>
    <property type="match status" value="1"/>
</dbReference>
<evidence type="ECO:0000256" key="4">
    <source>
        <dbReference type="ARBA" id="ARBA00022630"/>
    </source>
</evidence>
<evidence type="ECO:0000313" key="13">
    <source>
        <dbReference type="EMBL" id="UWZ86914.1"/>
    </source>
</evidence>
<dbReference type="PRINTS" id="PR00371">
    <property type="entry name" value="FPNCR"/>
</dbReference>
<evidence type="ECO:0000256" key="1">
    <source>
        <dbReference type="ARBA" id="ARBA00001917"/>
    </source>
</evidence>
<dbReference type="InterPro" id="IPR029039">
    <property type="entry name" value="Flavoprotein-like_sf"/>
</dbReference>
<dbReference type="EMBL" id="CP093313">
    <property type="protein sequence ID" value="UWZ86914.1"/>
    <property type="molecule type" value="Genomic_DNA"/>
</dbReference>
<evidence type="ECO:0000256" key="9">
    <source>
        <dbReference type="ARBA" id="ARBA00023192"/>
    </source>
</evidence>
<dbReference type="SUPFAM" id="SSF52218">
    <property type="entry name" value="Flavoproteins"/>
    <property type="match status" value="1"/>
</dbReference>
<keyword evidence="9" id="KW-0198">Cysteine biosynthesis</keyword>
<dbReference type="FunFam" id="3.40.50.80:FF:000001">
    <property type="entry name" value="NADPH--cytochrome P450 reductase 1"/>
    <property type="match status" value="1"/>
</dbReference>
<dbReference type="InterPro" id="IPR023173">
    <property type="entry name" value="NADPH_Cyt_P450_Rdtase_alpha"/>
</dbReference>
<gene>
    <name evidence="13" type="ORF">MOP44_13420</name>
</gene>
<dbReference type="SUPFAM" id="SSF63380">
    <property type="entry name" value="Riboflavin synthase domain-like"/>
    <property type="match status" value="1"/>
</dbReference>
<dbReference type="EC" id="1.8.1.2" evidence="3"/>
<dbReference type="GO" id="GO:0050660">
    <property type="term" value="F:flavin adenine dinucleotide binding"/>
    <property type="evidence" value="ECO:0007669"/>
    <property type="project" value="TreeGrafter"/>
</dbReference>
<keyword evidence="5" id="KW-0288">FMN</keyword>
<dbReference type="Pfam" id="PF00258">
    <property type="entry name" value="Flavodoxin_1"/>
    <property type="match status" value="1"/>
</dbReference>
<proteinExistence type="predicted"/>
<sequence length="595" mass="65159">MSNSIPQIPDNAPFSPEQRAWLNGFLASLFSSAPAAASVPAGKRIAVLYASQSGTAEGLARKLAKELKAQGHTPAVSTLVGYTPAALAAESHALILASTYGDGDAPDGVQPFYEQLCLEHFPRMEKLHYSVFALGDKHYEHFCKFGADLDAKLAALGANPICSRVDSDVEVEQPFADWKAAVLAQVNKNDAARIFAPPPAAAAIAEVKSDDAVKPARVAEPSISRDNPLLARLVDKRSLTKGAAAKVTIHLAFSTEDGRLTYEAGDAFGVIPSNDPNLVAEILQRLGFNGNEQVPRGNSGSTTLHEALLHNLQITRLSRKIVQEYAKRGNCAQLLAMLLPEAQSKLEQYVSERGLIDLLVEFPGVLDDPADLVAMLPRLTPRLYSISSSPAAHAGQVHATVAVVRYFANQRERGGVCSTLLADRTTLSDRLPIYIQPNKKFRLPADPSAPIVMIGPGTGIAPFRGFLHERRALGHTGRNWLFFGGRSASADFLYREELESMRADGHLTRLDTAFSRDQEHKVYVQDRMMEHSRLFWQWLQEGASVYVCGDASRMAKDVNAAMRKIAEQEGGFSHEQAEEYMAHLKDQHRYHRDVY</sequence>
<evidence type="ECO:0000256" key="7">
    <source>
        <dbReference type="ARBA" id="ARBA00022857"/>
    </source>
</evidence>
<dbReference type="GO" id="GO:0010181">
    <property type="term" value="F:FMN binding"/>
    <property type="evidence" value="ECO:0007669"/>
    <property type="project" value="InterPro"/>
</dbReference>
<reference evidence="13" key="1">
    <citation type="submission" date="2021-04" db="EMBL/GenBank/DDBJ databases">
        <title>Phylogenetic analysis of Acidobacteriaceae.</title>
        <authorList>
            <person name="Qiu L."/>
            <person name="Zhang Q."/>
        </authorList>
    </citation>
    <scope>NUCLEOTIDE SEQUENCE</scope>
    <source>
        <strain evidence="13">DSM 25168</strain>
    </source>
</reference>
<keyword evidence="6" id="KW-0274">FAD</keyword>
<evidence type="ECO:0000256" key="2">
    <source>
        <dbReference type="ARBA" id="ARBA00001974"/>
    </source>
</evidence>
<dbReference type="KEGG" id="orp:MOP44_13420"/>
<dbReference type="AlphaFoldDB" id="A0A9J7BY01"/>
<dbReference type="Gene3D" id="1.20.990.10">
    <property type="entry name" value="NADPH-cytochrome p450 Reductase, Chain A, domain 3"/>
    <property type="match status" value="1"/>
</dbReference>
<evidence type="ECO:0000259" key="12">
    <source>
        <dbReference type="PROSITE" id="PS51384"/>
    </source>
</evidence>
<dbReference type="InterPro" id="IPR001709">
    <property type="entry name" value="Flavoprot_Pyr_Nucl_cyt_Rdtase"/>
</dbReference>
<dbReference type="Gene3D" id="3.40.50.80">
    <property type="entry name" value="Nucleotide-binding domain of ferredoxin-NADP reductase (FNR) module"/>
    <property type="match status" value="1"/>
</dbReference>
<dbReference type="PROSITE" id="PS50902">
    <property type="entry name" value="FLAVODOXIN_LIKE"/>
    <property type="match status" value="1"/>
</dbReference>
<evidence type="ECO:0000256" key="3">
    <source>
        <dbReference type="ARBA" id="ARBA00012604"/>
    </source>
</evidence>
<dbReference type="Gene3D" id="3.40.50.360">
    <property type="match status" value="1"/>
</dbReference>
<dbReference type="GO" id="GO:0005829">
    <property type="term" value="C:cytosol"/>
    <property type="evidence" value="ECO:0007669"/>
    <property type="project" value="TreeGrafter"/>
</dbReference>
<dbReference type="PANTHER" id="PTHR19384:SF128">
    <property type="entry name" value="NADPH OXIDOREDUCTASE A"/>
    <property type="match status" value="1"/>
</dbReference>
<dbReference type="InterPro" id="IPR003097">
    <property type="entry name" value="CysJ-like_FAD-binding"/>
</dbReference>
<comment type="catalytic activity">
    <reaction evidence="10">
        <text>hydrogen sulfide + 3 NADP(+) + 3 H2O = sulfite + 3 NADPH + 4 H(+)</text>
        <dbReference type="Rhea" id="RHEA:13801"/>
        <dbReference type="ChEBI" id="CHEBI:15377"/>
        <dbReference type="ChEBI" id="CHEBI:15378"/>
        <dbReference type="ChEBI" id="CHEBI:17359"/>
        <dbReference type="ChEBI" id="CHEBI:29919"/>
        <dbReference type="ChEBI" id="CHEBI:57783"/>
        <dbReference type="ChEBI" id="CHEBI:58349"/>
        <dbReference type="EC" id="1.8.1.2"/>
    </reaction>
</comment>
<dbReference type="PROSITE" id="PS51384">
    <property type="entry name" value="FAD_FR"/>
    <property type="match status" value="1"/>
</dbReference>
<evidence type="ECO:0000259" key="11">
    <source>
        <dbReference type="PROSITE" id="PS50902"/>
    </source>
</evidence>
<dbReference type="Pfam" id="PF00667">
    <property type="entry name" value="FAD_binding_1"/>
    <property type="match status" value="1"/>
</dbReference>